<keyword evidence="9" id="KW-1185">Reference proteome</keyword>
<dbReference type="OrthoDB" id="5694214at2"/>
<keyword evidence="5" id="KW-0998">Cell outer membrane</keyword>
<protein>
    <submittedName>
        <fullName evidence="8">SusD family protein</fullName>
    </submittedName>
</protein>
<evidence type="ECO:0000259" key="7">
    <source>
        <dbReference type="Pfam" id="PF14322"/>
    </source>
</evidence>
<dbReference type="Proteomes" id="UP000192678">
    <property type="component" value="Unassembled WGS sequence"/>
</dbReference>
<dbReference type="RefSeq" id="WP_084287466.1">
    <property type="nucleotide sequence ID" value="NZ_FWYB01000002.1"/>
</dbReference>
<gene>
    <name evidence="8" type="ORF">SAMN04488101_10214</name>
</gene>
<evidence type="ECO:0000256" key="3">
    <source>
        <dbReference type="ARBA" id="ARBA00022729"/>
    </source>
</evidence>
<evidence type="ECO:0000256" key="4">
    <source>
        <dbReference type="ARBA" id="ARBA00023136"/>
    </source>
</evidence>
<dbReference type="Pfam" id="PF14322">
    <property type="entry name" value="SusD-like_3"/>
    <property type="match status" value="1"/>
</dbReference>
<dbReference type="AlphaFoldDB" id="A0A1W2B0H6"/>
<dbReference type="PROSITE" id="PS51257">
    <property type="entry name" value="PROKAR_LIPOPROTEIN"/>
    <property type="match status" value="1"/>
</dbReference>
<evidence type="ECO:0000256" key="2">
    <source>
        <dbReference type="ARBA" id="ARBA00006275"/>
    </source>
</evidence>
<dbReference type="Pfam" id="PF07980">
    <property type="entry name" value="SusD_RagB"/>
    <property type="match status" value="1"/>
</dbReference>
<dbReference type="InterPro" id="IPR012944">
    <property type="entry name" value="SusD_RagB_dom"/>
</dbReference>
<keyword evidence="3" id="KW-0732">Signal</keyword>
<dbReference type="SUPFAM" id="SSF48452">
    <property type="entry name" value="TPR-like"/>
    <property type="match status" value="1"/>
</dbReference>
<dbReference type="EMBL" id="FWYB01000002">
    <property type="protein sequence ID" value="SMC66436.1"/>
    <property type="molecule type" value="Genomic_DNA"/>
</dbReference>
<evidence type="ECO:0000256" key="1">
    <source>
        <dbReference type="ARBA" id="ARBA00004442"/>
    </source>
</evidence>
<dbReference type="Gene3D" id="1.25.40.390">
    <property type="match status" value="1"/>
</dbReference>
<evidence type="ECO:0000313" key="9">
    <source>
        <dbReference type="Proteomes" id="UP000192678"/>
    </source>
</evidence>
<dbReference type="InterPro" id="IPR011990">
    <property type="entry name" value="TPR-like_helical_dom_sf"/>
</dbReference>
<evidence type="ECO:0000256" key="5">
    <source>
        <dbReference type="ARBA" id="ARBA00023237"/>
    </source>
</evidence>
<dbReference type="GO" id="GO:0009279">
    <property type="term" value="C:cell outer membrane"/>
    <property type="evidence" value="ECO:0007669"/>
    <property type="project" value="UniProtKB-SubCell"/>
</dbReference>
<evidence type="ECO:0000259" key="6">
    <source>
        <dbReference type="Pfam" id="PF07980"/>
    </source>
</evidence>
<proteinExistence type="inferred from homology"/>
<keyword evidence="4" id="KW-0472">Membrane</keyword>
<comment type="subcellular location">
    <subcellularLocation>
        <location evidence="1">Cell outer membrane</location>
    </subcellularLocation>
</comment>
<reference evidence="8 9" key="1">
    <citation type="submission" date="2017-04" db="EMBL/GenBank/DDBJ databases">
        <authorList>
            <person name="Afonso C.L."/>
            <person name="Miller P.J."/>
            <person name="Scott M.A."/>
            <person name="Spackman E."/>
            <person name="Goraichik I."/>
            <person name="Dimitrov K.M."/>
            <person name="Suarez D.L."/>
            <person name="Swayne D.E."/>
        </authorList>
    </citation>
    <scope>NUCLEOTIDE SEQUENCE [LARGE SCALE GENOMIC DNA]</scope>
    <source>
        <strain evidence="8 9">DSM 19625</strain>
    </source>
</reference>
<evidence type="ECO:0000313" key="8">
    <source>
        <dbReference type="EMBL" id="SMC66436.1"/>
    </source>
</evidence>
<name>A0A1W2B0H6_9SPHI</name>
<feature type="domain" description="RagB/SusD" evidence="6">
    <location>
        <begin position="392"/>
        <end position="508"/>
    </location>
</feature>
<feature type="domain" description="SusD-like N-terminal" evidence="7">
    <location>
        <begin position="108"/>
        <end position="223"/>
    </location>
</feature>
<accession>A0A1W2B0H6</accession>
<sequence>MKHKIVITYLILVFGLLTGCKKFLDLPPKNQRTVTTATDVKSLLGAYLRGVVTIRIKPLYGQIVPACPTAATLMFAAYSDDLDVVAALRPGYLFSGNFYISTEAGYADLLLWNQQATSTMLWSHHYEIVGFLNSLIDQLGTIPSVSNTERDQLLGEMYANRAYSLFKLLQYYGIYNNADMGIPIYLHTGEGVLGIKPKRETHAGAYKIILEDLNKALEMVNRTRPATGFSALYNKRYINHLLAQVYWYKAESPAKEASDYAQVKTHSLAALEAVDALIPTTALGRINAYGGKDPNYPVIFQQSNSQGAYGAIYGSEFEYLGIGPINIPLNADFAALFTSTDIRVENYFNTNPSRAGGKVGTAGKILNWGWPADGTVDGTNKSGQVCMFKPEEAYMLLIEAQYRLGAEGDALITLNKFRAFRNAGILTGLSGTVLLQEIINERRREFFGDTDKRWLDLKRYANKTITRNITFFNKQYNITVPPNDYRYALPIPLVEIQENRNIVPNPGWGLIEY</sequence>
<dbReference type="InterPro" id="IPR033985">
    <property type="entry name" value="SusD-like_N"/>
</dbReference>
<comment type="similarity">
    <text evidence="2">Belongs to the SusD family.</text>
</comment>
<organism evidence="8 9">
    <name type="scientific">Pedobacter nyackensis</name>
    <dbReference type="NCBI Taxonomy" id="475255"/>
    <lineage>
        <taxon>Bacteria</taxon>
        <taxon>Pseudomonadati</taxon>
        <taxon>Bacteroidota</taxon>
        <taxon>Sphingobacteriia</taxon>
        <taxon>Sphingobacteriales</taxon>
        <taxon>Sphingobacteriaceae</taxon>
        <taxon>Pedobacter</taxon>
    </lineage>
</organism>
<dbReference type="STRING" id="475255.SAMN04488101_10214"/>